<organism evidence="8 9">
    <name type="scientific">Lentilactobacillus sunkii DSM 19904</name>
    <dbReference type="NCBI Taxonomy" id="1423808"/>
    <lineage>
        <taxon>Bacteria</taxon>
        <taxon>Bacillati</taxon>
        <taxon>Bacillota</taxon>
        <taxon>Bacilli</taxon>
        <taxon>Lactobacillales</taxon>
        <taxon>Lactobacillaceae</taxon>
        <taxon>Lentilactobacillus</taxon>
    </lineage>
</organism>
<dbReference type="InterPro" id="IPR021190">
    <property type="entry name" value="Pept_M10A"/>
</dbReference>
<dbReference type="SMART" id="SM00235">
    <property type="entry name" value="ZnMc"/>
    <property type="match status" value="1"/>
</dbReference>
<dbReference type="InterPro" id="IPR001818">
    <property type="entry name" value="Pept_M10_metallopeptidase"/>
</dbReference>
<evidence type="ECO:0000259" key="7">
    <source>
        <dbReference type="SMART" id="SM00235"/>
    </source>
</evidence>
<feature type="compositionally biased region" description="Low complexity" evidence="5">
    <location>
        <begin position="73"/>
        <end position="84"/>
    </location>
</feature>
<reference evidence="8 9" key="1">
    <citation type="journal article" date="2015" name="Genome Announc.">
        <title>Expanding the biotechnology potential of lactobacilli through comparative genomics of 213 strains and associated genera.</title>
        <authorList>
            <person name="Sun Z."/>
            <person name="Harris H.M."/>
            <person name="McCann A."/>
            <person name="Guo C."/>
            <person name="Argimon S."/>
            <person name="Zhang W."/>
            <person name="Yang X."/>
            <person name="Jeffery I.B."/>
            <person name="Cooney J.C."/>
            <person name="Kagawa T.F."/>
            <person name="Liu W."/>
            <person name="Song Y."/>
            <person name="Salvetti E."/>
            <person name="Wrobel A."/>
            <person name="Rasinkangas P."/>
            <person name="Parkhill J."/>
            <person name="Rea M.C."/>
            <person name="O'Sullivan O."/>
            <person name="Ritari J."/>
            <person name="Douillard F.P."/>
            <person name="Paul Ross R."/>
            <person name="Yang R."/>
            <person name="Briner A.E."/>
            <person name="Felis G.E."/>
            <person name="de Vos W.M."/>
            <person name="Barrangou R."/>
            <person name="Klaenhammer T.R."/>
            <person name="Caufield P.W."/>
            <person name="Cui Y."/>
            <person name="Zhang H."/>
            <person name="O'Toole P.W."/>
        </authorList>
    </citation>
    <scope>NUCLEOTIDE SEQUENCE [LARGE SCALE GENOMIC DNA]</scope>
    <source>
        <strain evidence="8 9">DSM 19904</strain>
    </source>
</reference>
<keyword evidence="1" id="KW-0645">Protease</keyword>
<dbReference type="CDD" id="cd04268">
    <property type="entry name" value="ZnMc_MMP_like"/>
    <property type="match status" value="1"/>
</dbReference>
<dbReference type="Pfam" id="PF00413">
    <property type="entry name" value="Peptidase_M10"/>
    <property type="match status" value="1"/>
</dbReference>
<dbReference type="EMBL" id="AZEA01000013">
    <property type="protein sequence ID" value="KRK88031.1"/>
    <property type="molecule type" value="Genomic_DNA"/>
</dbReference>
<dbReference type="InterPro" id="IPR006026">
    <property type="entry name" value="Peptidase_Metallo"/>
</dbReference>
<keyword evidence="2" id="KW-0479">Metal-binding</keyword>
<dbReference type="OrthoDB" id="2148705at2"/>
<gene>
    <name evidence="8" type="ORF">FD17_GL000680</name>
</gene>
<evidence type="ECO:0000256" key="6">
    <source>
        <dbReference type="SAM" id="SignalP"/>
    </source>
</evidence>
<dbReference type="PATRIC" id="fig|1423808.3.peg.684"/>
<protein>
    <submittedName>
        <fullName evidence="8">Peptidase M10A and M12B matrixin and adamalysin</fullName>
    </submittedName>
</protein>
<feature type="region of interest" description="Disordered" evidence="5">
    <location>
        <begin position="50"/>
        <end position="84"/>
    </location>
</feature>
<dbReference type="GO" id="GO:0008270">
    <property type="term" value="F:zinc ion binding"/>
    <property type="evidence" value="ECO:0007669"/>
    <property type="project" value="InterPro"/>
</dbReference>
<name>A0A0R1KWI9_9LACO</name>
<dbReference type="GO" id="GO:0004222">
    <property type="term" value="F:metalloendopeptidase activity"/>
    <property type="evidence" value="ECO:0007669"/>
    <property type="project" value="InterPro"/>
</dbReference>
<dbReference type="GO" id="GO:0031012">
    <property type="term" value="C:extracellular matrix"/>
    <property type="evidence" value="ECO:0007669"/>
    <property type="project" value="InterPro"/>
</dbReference>
<keyword evidence="9" id="KW-1185">Reference proteome</keyword>
<comment type="caution">
    <text evidence="8">The sequence shown here is derived from an EMBL/GenBank/DDBJ whole genome shotgun (WGS) entry which is preliminary data.</text>
</comment>
<proteinExistence type="predicted"/>
<dbReference type="PANTHER" id="PTHR10201">
    <property type="entry name" value="MATRIX METALLOPROTEINASE"/>
    <property type="match status" value="1"/>
</dbReference>
<feature type="domain" description="Peptidase metallopeptidase" evidence="7">
    <location>
        <begin position="85"/>
        <end position="231"/>
    </location>
</feature>
<keyword evidence="3" id="KW-0378">Hydrolase</keyword>
<keyword evidence="6" id="KW-0732">Signal</keyword>
<dbReference type="GO" id="GO:0006508">
    <property type="term" value="P:proteolysis"/>
    <property type="evidence" value="ECO:0007669"/>
    <property type="project" value="UniProtKB-KW"/>
</dbReference>
<evidence type="ECO:0000256" key="4">
    <source>
        <dbReference type="ARBA" id="ARBA00022833"/>
    </source>
</evidence>
<evidence type="ECO:0000256" key="1">
    <source>
        <dbReference type="ARBA" id="ARBA00022670"/>
    </source>
</evidence>
<dbReference type="Proteomes" id="UP000051581">
    <property type="component" value="Unassembled WGS sequence"/>
</dbReference>
<evidence type="ECO:0000256" key="2">
    <source>
        <dbReference type="ARBA" id="ARBA00022723"/>
    </source>
</evidence>
<evidence type="ECO:0000313" key="9">
    <source>
        <dbReference type="Proteomes" id="UP000051581"/>
    </source>
</evidence>
<evidence type="ECO:0000256" key="3">
    <source>
        <dbReference type="ARBA" id="ARBA00022801"/>
    </source>
</evidence>
<dbReference type="InterPro" id="IPR024079">
    <property type="entry name" value="MetalloPept_cat_dom_sf"/>
</dbReference>
<keyword evidence="4" id="KW-0862">Zinc</keyword>
<dbReference type="SUPFAM" id="SSF55486">
    <property type="entry name" value="Metalloproteases ('zincins'), catalytic domain"/>
    <property type="match status" value="1"/>
</dbReference>
<dbReference type="Gene3D" id="3.40.390.10">
    <property type="entry name" value="Collagenase (Catalytic Domain)"/>
    <property type="match status" value="1"/>
</dbReference>
<sequence length="233" mass="25619">MKQILKFLATGLTVLVMSGVGLLADTTPASAESQLNIINPYVKKGRSHHIQRFHSTPSVPVKERTADQSTRSQPQQAQTALPTPAKYRWPTTTITYHINQTSDYYQNIWQQAVTAWNNTQQVNLVATSDPHPDITLQVGTTDNLNNAGLTFVSYFPTIVNGLHILGPTTANIYSNNFNIYKYTTTERIHVAEHELGHALGLGHSADPNSVMYPSVCDNNISAGDIVGLAQAYQ</sequence>
<dbReference type="PRINTS" id="PR00138">
    <property type="entry name" value="MATRIXIN"/>
</dbReference>
<dbReference type="AlphaFoldDB" id="A0A0R1KWI9"/>
<evidence type="ECO:0000256" key="5">
    <source>
        <dbReference type="SAM" id="MobiDB-lite"/>
    </source>
</evidence>
<dbReference type="RefSeq" id="WP_057825587.1">
    <property type="nucleotide sequence ID" value="NZ_AZEA01000013.1"/>
</dbReference>
<feature type="chain" id="PRO_5039273007" evidence="6">
    <location>
        <begin position="24"/>
        <end position="233"/>
    </location>
</feature>
<evidence type="ECO:0000313" key="8">
    <source>
        <dbReference type="EMBL" id="KRK88031.1"/>
    </source>
</evidence>
<feature type="signal peptide" evidence="6">
    <location>
        <begin position="1"/>
        <end position="23"/>
    </location>
</feature>
<accession>A0A0R1KWI9</accession>